<gene>
    <name evidence="2" type="ORF">IMO34_15650</name>
    <name evidence="3" type="ORF">NCTC13038_02255</name>
</gene>
<dbReference type="PANTHER" id="PTHR35010:SF2">
    <property type="entry name" value="BLL4672 PROTEIN"/>
    <property type="match status" value="1"/>
</dbReference>
<evidence type="ECO:0000313" key="2">
    <source>
        <dbReference type="EMBL" id="QPF06795.1"/>
    </source>
</evidence>
<evidence type="ECO:0000313" key="3">
    <source>
        <dbReference type="EMBL" id="VFS71143.1"/>
    </source>
</evidence>
<dbReference type="Gene3D" id="3.30.450.180">
    <property type="match status" value="1"/>
</dbReference>
<dbReference type="Pfam" id="PF17765">
    <property type="entry name" value="MLTR_LBD"/>
    <property type="match status" value="1"/>
</dbReference>
<evidence type="ECO:0000259" key="1">
    <source>
        <dbReference type="SMART" id="SM00530"/>
    </source>
</evidence>
<organism evidence="3 4">
    <name type="scientific">Raoultella terrigena</name>
    <name type="common">Klebsiella terrigena</name>
    <dbReference type="NCBI Taxonomy" id="577"/>
    <lineage>
        <taxon>Bacteria</taxon>
        <taxon>Pseudomonadati</taxon>
        <taxon>Pseudomonadota</taxon>
        <taxon>Gammaproteobacteria</taxon>
        <taxon>Enterobacterales</taxon>
        <taxon>Enterobacteriaceae</taxon>
        <taxon>Klebsiella/Raoultella group</taxon>
        <taxon>Raoultella</taxon>
    </lineage>
</organism>
<evidence type="ECO:0000313" key="5">
    <source>
        <dbReference type="Proteomes" id="UP000594500"/>
    </source>
</evidence>
<dbReference type="InterPro" id="IPR041413">
    <property type="entry name" value="MLTR_LBD"/>
</dbReference>
<dbReference type="Pfam" id="PF13560">
    <property type="entry name" value="HTH_31"/>
    <property type="match status" value="1"/>
</dbReference>
<dbReference type="EMBL" id="CP062916">
    <property type="protein sequence ID" value="QPF06795.1"/>
    <property type="molecule type" value="Genomic_DNA"/>
</dbReference>
<dbReference type="Proteomes" id="UP000594500">
    <property type="component" value="Chromosome"/>
</dbReference>
<name>A0A485BG72_RAOTE</name>
<dbReference type="Gene3D" id="1.10.260.40">
    <property type="entry name" value="lambda repressor-like DNA-binding domains"/>
    <property type="match status" value="1"/>
</dbReference>
<reference evidence="3 4" key="1">
    <citation type="submission" date="2019-03" db="EMBL/GenBank/DDBJ databases">
        <authorList>
            <consortium name="Pathogen Informatics"/>
        </authorList>
    </citation>
    <scope>NUCLEOTIDE SEQUENCE [LARGE SCALE GENOMIC DNA]</scope>
    <source>
        <strain evidence="3 4">NCTC13038</strain>
    </source>
</reference>
<sequence>MTDSSTHALGEFLRARRLRLDPTAFGFQAGRRRTPGLRREEVAQLASISPTWYTWLEQGRGGAPSREVLSRIAGGLRLTTPERDHLFILAFGHLPESRLIVSDDITPRLQRVLDVLQVPAIIKTATWDVIAWNHAAACILTDYGQLPLAERNILRRLFTNPQARGALEEWHAVARLIVSAFRADVARVGASPDTDRLIAELSRQSPEFDAYWRSNDVAGHGEGFKRMHHPQIGMIELEFSTFSVEGRADLNMMVFNPASEESRIKIAARIREQKPQVETR</sequence>
<dbReference type="AlphaFoldDB" id="A0A485BG72"/>
<dbReference type="EMBL" id="CAADJG010000002">
    <property type="protein sequence ID" value="VFS71143.1"/>
    <property type="molecule type" value="Genomic_DNA"/>
</dbReference>
<dbReference type="InterPro" id="IPR010982">
    <property type="entry name" value="Lambda_DNA-bd_dom_sf"/>
</dbReference>
<accession>A0A485BG72</accession>
<feature type="domain" description="HTH cro/C1-type" evidence="1">
    <location>
        <begin position="12"/>
        <end position="83"/>
    </location>
</feature>
<dbReference type="InterPro" id="IPR001387">
    <property type="entry name" value="Cro/C1-type_HTH"/>
</dbReference>
<proteinExistence type="predicted"/>
<dbReference type="SMART" id="SM00530">
    <property type="entry name" value="HTH_XRE"/>
    <property type="match status" value="1"/>
</dbReference>
<dbReference type="GO" id="GO:0003677">
    <property type="term" value="F:DNA binding"/>
    <property type="evidence" value="ECO:0007669"/>
    <property type="project" value="InterPro"/>
</dbReference>
<dbReference type="RefSeq" id="WP_134525728.1">
    <property type="nucleotide sequence ID" value="NZ_BJNO01000011.1"/>
</dbReference>
<dbReference type="CDD" id="cd00093">
    <property type="entry name" value="HTH_XRE"/>
    <property type="match status" value="1"/>
</dbReference>
<protein>
    <submittedName>
        <fullName evidence="2">Helix-turn-helix domain-containing protein</fullName>
    </submittedName>
</protein>
<dbReference type="Proteomes" id="UP000332594">
    <property type="component" value="Unassembled WGS sequence"/>
</dbReference>
<reference evidence="2 5" key="2">
    <citation type="submission" date="2020-10" db="EMBL/GenBank/DDBJ databases">
        <title>Resistance determinants and their genetic context in bacteria from a longitudinal study of pigs reared under conventional and antibiotic-free husbandry practices.</title>
        <authorList>
            <person name="Poulin-Laprade D."/>
            <person name="Brouard J.-S."/>
            <person name="Gagnon N."/>
            <person name="Turcotte A."/>
            <person name="Langlois A."/>
            <person name="Matte J.J."/>
            <person name="Carrillo C.D."/>
            <person name="Zaheer R."/>
            <person name="McAllister T."/>
            <person name="Topp E."/>
            <person name="Talbot G."/>
        </authorList>
    </citation>
    <scope>NUCLEOTIDE SEQUENCE [LARGE SCALE GENOMIC DNA]</scope>
    <source>
        <strain evidence="2 5">Res13-Abat-PEB01-P1-04-A</strain>
    </source>
</reference>
<dbReference type="SUPFAM" id="SSF47413">
    <property type="entry name" value="lambda repressor-like DNA-binding domains"/>
    <property type="match status" value="1"/>
</dbReference>
<dbReference type="PANTHER" id="PTHR35010">
    <property type="entry name" value="BLL4672 PROTEIN-RELATED"/>
    <property type="match status" value="1"/>
</dbReference>
<evidence type="ECO:0000313" key="4">
    <source>
        <dbReference type="Proteomes" id="UP000332594"/>
    </source>
</evidence>